<keyword evidence="7" id="KW-0547">Nucleotide-binding</keyword>
<dbReference type="SMART" id="SM00387">
    <property type="entry name" value="HATPase_c"/>
    <property type="match status" value="1"/>
</dbReference>
<evidence type="ECO:0000259" key="15">
    <source>
        <dbReference type="PROSITE" id="PS50851"/>
    </source>
</evidence>
<evidence type="ECO:0000256" key="1">
    <source>
        <dbReference type="ARBA" id="ARBA00000085"/>
    </source>
</evidence>
<evidence type="ECO:0000256" key="11">
    <source>
        <dbReference type="ARBA" id="ARBA00035100"/>
    </source>
</evidence>
<evidence type="ECO:0000256" key="13">
    <source>
        <dbReference type="SAM" id="MobiDB-lite"/>
    </source>
</evidence>
<dbReference type="PROSITE" id="PS50851">
    <property type="entry name" value="CHEW"/>
    <property type="match status" value="1"/>
</dbReference>
<dbReference type="InterPro" id="IPR036097">
    <property type="entry name" value="HisK_dim/P_sf"/>
</dbReference>
<dbReference type="SMART" id="SM00260">
    <property type="entry name" value="CheW"/>
    <property type="match status" value="1"/>
</dbReference>
<dbReference type="CDD" id="cd16916">
    <property type="entry name" value="HATPase_CheA-like"/>
    <property type="match status" value="1"/>
</dbReference>
<keyword evidence="10" id="KW-0902">Two-component regulatory system</keyword>
<dbReference type="InterPro" id="IPR051315">
    <property type="entry name" value="Bact_Chemotaxis_CheA"/>
</dbReference>
<dbReference type="Pfam" id="PF01584">
    <property type="entry name" value="CheW"/>
    <property type="match status" value="1"/>
</dbReference>
<feature type="domain" description="Histidine kinase" evidence="14">
    <location>
        <begin position="421"/>
        <end position="621"/>
    </location>
</feature>
<protein>
    <recommendedName>
        <fullName evidence="3">Chemotaxis protein CheA</fullName>
        <ecNumber evidence="2">2.7.13.3</ecNumber>
    </recommendedName>
</protein>
<accession>A0A318KS67</accession>
<dbReference type="InterPro" id="IPR002545">
    <property type="entry name" value="CheW-lke_dom"/>
</dbReference>
<evidence type="ECO:0000256" key="10">
    <source>
        <dbReference type="ARBA" id="ARBA00023012"/>
    </source>
</evidence>
<dbReference type="SMART" id="SM01231">
    <property type="entry name" value="H-kinase_dim"/>
    <property type="match status" value="1"/>
</dbReference>
<feature type="modified residue" description="Phosphohistidine" evidence="12">
    <location>
        <position position="44"/>
    </location>
</feature>
<dbReference type="AlphaFoldDB" id="A0A318KS67"/>
<dbReference type="SUPFAM" id="SSF55874">
    <property type="entry name" value="ATPase domain of HSP90 chaperone/DNA topoisomerase II/histidine kinase"/>
    <property type="match status" value="1"/>
</dbReference>
<dbReference type="GO" id="GO:0006935">
    <property type="term" value="P:chemotaxis"/>
    <property type="evidence" value="ECO:0007669"/>
    <property type="project" value="UniProtKB-KW"/>
</dbReference>
<evidence type="ECO:0000256" key="4">
    <source>
        <dbReference type="ARBA" id="ARBA00022500"/>
    </source>
</evidence>
<dbReference type="GO" id="GO:0000155">
    <property type="term" value="F:phosphorelay sensor kinase activity"/>
    <property type="evidence" value="ECO:0007669"/>
    <property type="project" value="InterPro"/>
</dbReference>
<keyword evidence="9" id="KW-0067">ATP-binding</keyword>
<dbReference type="InterPro" id="IPR004358">
    <property type="entry name" value="Sig_transdc_His_kin-like_C"/>
</dbReference>
<dbReference type="InterPro" id="IPR036061">
    <property type="entry name" value="CheW-like_dom_sf"/>
</dbReference>
<dbReference type="InterPro" id="IPR008207">
    <property type="entry name" value="Sig_transdc_His_kin_Hpt_dom"/>
</dbReference>
<dbReference type="InterPro" id="IPR005467">
    <property type="entry name" value="His_kinase_dom"/>
</dbReference>
<dbReference type="PROSITE" id="PS50109">
    <property type="entry name" value="HIS_KIN"/>
    <property type="match status" value="1"/>
</dbReference>
<dbReference type="SUPFAM" id="SSF47384">
    <property type="entry name" value="Homodimeric domain of signal transducing histidine kinase"/>
    <property type="match status" value="1"/>
</dbReference>
<comment type="caution">
    <text evidence="17">The sequence shown here is derived from an EMBL/GenBank/DDBJ whole genome shotgun (WGS) entry which is preliminary data.</text>
</comment>
<evidence type="ECO:0000256" key="5">
    <source>
        <dbReference type="ARBA" id="ARBA00022553"/>
    </source>
</evidence>
<dbReference type="InterPro" id="IPR036641">
    <property type="entry name" value="HPT_dom_sf"/>
</dbReference>
<feature type="region of interest" description="Disordered" evidence="13">
    <location>
        <begin position="123"/>
        <end position="145"/>
    </location>
</feature>
<organism evidence="17 18">
    <name type="scientific">Rivihabitans pingtungensis</name>
    <dbReference type="NCBI Taxonomy" id="1054498"/>
    <lineage>
        <taxon>Bacteria</taxon>
        <taxon>Pseudomonadati</taxon>
        <taxon>Pseudomonadota</taxon>
        <taxon>Betaproteobacteria</taxon>
        <taxon>Neisseriales</taxon>
        <taxon>Aquaspirillaceae</taxon>
        <taxon>Rivihabitans</taxon>
    </lineage>
</organism>
<evidence type="ECO:0000256" key="8">
    <source>
        <dbReference type="ARBA" id="ARBA00022777"/>
    </source>
</evidence>
<evidence type="ECO:0000256" key="7">
    <source>
        <dbReference type="ARBA" id="ARBA00022741"/>
    </source>
</evidence>
<dbReference type="CDD" id="cd00731">
    <property type="entry name" value="CheA_reg"/>
    <property type="match status" value="1"/>
</dbReference>
<dbReference type="GO" id="GO:0005524">
    <property type="term" value="F:ATP binding"/>
    <property type="evidence" value="ECO:0007669"/>
    <property type="project" value="UniProtKB-KW"/>
</dbReference>
<dbReference type="SMART" id="SM00073">
    <property type="entry name" value="HPT"/>
    <property type="match status" value="1"/>
</dbReference>
<dbReference type="PRINTS" id="PR00344">
    <property type="entry name" value="BCTRLSENSOR"/>
</dbReference>
<gene>
    <name evidence="17" type="ORF">DFR34_10688</name>
</gene>
<name>A0A318KS67_9NEIS</name>
<dbReference type="PANTHER" id="PTHR43395">
    <property type="entry name" value="SENSOR HISTIDINE KINASE CHEA"/>
    <property type="match status" value="1"/>
</dbReference>
<evidence type="ECO:0000259" key="14">
    <source>
        <dbReference type="PROSITE" id="PS50109"/>
    </source>
</evidence>
<evidence type="ECO:0000256" key="3">
    <source>
        <dbReference type="ARBA" id="ARBA00021495"/>
    </source>
</evidence>
<proteinExistence type="predicted"/>
<keyword evidence="18" id="KW-1185">Reference proteome</keyword>
<dbReference type="Pfam" id="PF02518">
    <property type="entry name" value="HATPase_c"/>
    <property type="match status" value="1"/>
</dbReference>
<dbReference type="Gene3D" id="1.10.287.560">
    <property type="entry name" value="Histidine kinase CheA-like, homodimeric domain"/>
    <property type="match status" value="1"/>
</dbReference>
<dbReference type="EMBL" id="QJKI01000006">
    <property type="protein sequence ID" value="PXX79452.1"/>
    <property type="molecule type" value="Genomic_DNA"/>
</dbReference>
<dbReference type="CDD" id="cd00088">
    <property type="entry name" value="HPT"/>
    <property type="match status" value="1"/>
</dbReference>
<dbReference type="FunFam" id="3.30.565.10:FF:000016">
    <property type="entry name" value="Chemotaxis protein CheA, putative"/>
    <property type="match status" value="1"/>
</dbReference>
<dbReference type="Gene3D" id="2.30.30.40">
    <property type="entry name" value="SH3 Domains"/>
    <property type="match status" value="1"/>
</dbReference>
<dbReference type="Pfam" id="PF01627">
    <property type="entry name" value="Hpt"/>
    <property type="match status" value="1"/>
</dbReference>
<evidence type="ECO:0000256" key="6">
    <source>
        <dbReference type="ARBA" id="ARBA00022679"/>
    </source>
</evidence>
<evidence type="ECO:0000313" key="17">
    <source>
        <dbReference type="EMBL" id="PXX79452.1"/>
    </source>
</evidence>
<dbReference type="InterPro" id="IPR036890">
    <property type="entry name" value="HATPase_C_sf"/>
</dbReference>
<dbReference type="InterPro" id="IPR004105">
    <property type="entry name" value="CheA-like_dim"/>
</dbReference>
<dbReference type="Proteomes" id="UP000247555">
    <property type="component" value="Unassembled WGS sequence"/>
</dbReference>
<feature type="compositionally biased region" description="Low complexity" evidence="13">
    <location>
        <begin position="126"/>
        <end position="136"/>
    </location>
</feature>
<dbReference type="PANTHER" id="PTHR43395:SF10">
    <property type="entry name" value="CHEMOTAXIS PROTEIN CHEA"/>
    <property type="match status" value="1"/>
</dbReference>
<sequence length="765" mass="83298">MDELTGVFVQESREQLAEMEAGLLALEANPEETSDINAIFRAAHTIKGGAGVVECSYLESFTHKVENLLDQLRDGRLSPSEMRINLLLDCADHIGLLLDALEQGETTLSTSVIDADTRLRERLEQESAPSVASASPASPPPEAVAPVGENAPDIWYISVRFGEDVLRHGMDPIAFLRFLTTLGDIRELQTLADTMPPAEQMDPEACYLGFEICLETSAGKPEIEAVFDFVRDECELHILPPHSRSEDYIALINALPDDERPLLGEMLLRAGALTESELLIGLNSQELAKAYTDNSPPIGAILVEHKSVRPEVVEAAIQRQSAIQQAQQQTAPAPRVIEHEEVSAQIEPVASPPAVVADGEHHPAPAKARAASSEARMLRVQAEKLDRLIDLVGELVIAGASATELARQSGATQLVEATSLLSRLVEDIRDSALQLRMVQIGETFNRFNRVVRDVSHELGKDIGLVIRGGETELDKSLIEKVGDPLMHLVRNAMDHGIESQEKRQAAGKPARGRIELNAYHDSSSVVIEVSDDGGGLPYDKILAKAVAQGLVPANQSLTDEEIAALIFRPGFSTADRVSNLSGRGVGLDVVARNIQALRGTVEIKSKPGQGSRFVIRLPLTLAIIDGFLTAVGKNYFIVPLDTVVECIELPTHCDREYLNLRGEVLPFLRLRDEFELEGEPSTRQSVVVVQYAGHKVGLVVDRLHGEFQTVIKPLGPLFRHLRGIGGSTILGSGEVGLILDVPLLARRASRREARSFEPAPRAHKH</sequence>
<evidence type="ECO:0000256" key="9">
    <source>
        <dbReference type="ARBA" id="ARBA00022840"/>
    </source>
</evidence>
<feature type="domain" description="CheW-like" evidence="15">
    <location>
        <begin position="613"/>
        <end position="750"/>
    </location>
</feature>
<feature type="domain" description="HPt" evidence="16">
    <location>
        <begin position="1"/>
        <end position="101"/>
    </location>
</feature>
<keyword evidence="8 17" id="KW-0418">Kinase</keyword>
<evidence type="ECO:0000313" key="18">
    <source>
        <dbReference type="Proteomes" id="UP000247555"/>
    </source>
</evidence>
<dbReference type="SUPFAM" id="SSF50341">
    <property type="entry name" value="CheW-like"/>
    <property type="match status" value="1"/>
</dbReference>
<evidence type="ECO:0000256" key="2">
    <source>
        <dbReference type="ARBA" id="ARBA00012438"/>
    </source>
</evidence>
<keyword evidence="4" id="KW-0145">Chemotaxis</keyword>
<comment type="catalytic activity">
    <reaction evidence="1">
        <text>ATP + protein L-histidine = ADP + protein N-phospho-L-histidine.</text>
        <dbReference type="EC" id="2.7.13.3"/>
    </reaction>
</comment>
<dbReference type="InterPro" id="IPR003594">
    <property type="entry name" value="HATPase_dom"/>
</dbReference>
<dbReference type="Gene3D" id="3.30.565.10">
    <property type="entry name" value="Histidine kinase-like ATPase, C-terminal domain"/>
    <property type="match status" value="1"/>
</dbReference>
<reference evidence="17 18" key="1">
    <citation type="submission" date="2018-05" db="EMBL/GenBank/DDBJ databases">
        <title>Genomic Encyclopedia of Type Strains, Phase IV (KMG-IV): sequencing the most valuable type-strain genomes for metagenomic binning, comparative biology and taxonomic classification.</title>
        <authorList>
            <person name="Goeker M."/>
        </authorList>
    </citation>
    <scope>NUCLEOTIDE SEQUENCE [LARGE SCALE GENOMIC DNA]</scope>
    <source>
        <strain evidence="17 18">DSM 29661</strain>
    </source>
</reference>
<dbReference type="GO" id="GO:0005737">
    <property type="term" value="C:cytoplasm"/>
    <property type="evidence" value="ECO:0007669"/>
    <property type="project" value="InterPro"/>
</dbReference>
<dbReference type="OrthoDB" id="9146932at2"/>
<evidence type="ECO:0000259" key="16">
    <source>
        <dbReference type="PROSITE" id="PS50894"/>
    </source>
</evidence>
<comment type="function">
    <text evidence="11">Involved in the transmission of sensory signals from the chemoreceptors to the flagellar motors. CheA is autophosphorylated; it can transfer its phosphate group to either CheB or CheY.</text>
</comment>
<dbReference type="Pfam" id="PF02895">
    <property type="entry name" value="H-kinase_dim"/>
    <property type="match status" value="1"/>
</dbReference>
<dbReference type="Gene3D" id="1.20.120.160">
    <property type="entry name" value="HPT domain"/>
    <property type="match status" value="1"/>
</dbReference>
<dbReference type="InterPro" id="IPR037006">
    <property type="entry name" value="CheA-like_homodim_sf"/>
</dbReference>
<keyword evidence="6" id="KW-0808">Transferase</keyword>
<dbReference type="RefSeq" id="WP_110390367.1">
    <property type="nucleotide sequence ID" value="NZ_QJKI01000006.1"/>
</dbReference>
<dbReference type="PROSITE" id="PS50894">
    <property type="entry name" value="HPT"/>
    <property type="match status" value="1"/>
</dbReference>
<dbReference type="SUPFAM" id="SSF47226">
    <property type="entry name" value="Histidine-containing phosphotransfer domain, HPT domain"/>
    <property type="match status" value="1"/>
</dbReference>
<evidence type="ECO:0000256" key="12">
    <source>
        <dbReference type="PROSITE-ProRule" id="PRU00110"/>
    </source>
</evidence>
<dbReference type="EC" id="2.7.13.3" evidence="2"/>
<keyword evidence="5 12" id="KW-0597">Phosphoprotein</keyword>